<protein>
    <submittedName>
        <fullName evidence="1">Uncharacterized protein</fullName>
    </submittedName>
</protein>
<proteinExistence type="predicted"/>
<name>A0A918XNI2_9PROT</name>
<dbReference type="AlphaFoldDB" id="A0A918XNI2"/>
<evidence type="ECO:0000313" key="2">
    <source>
        <dbReference type="Proteomes" id="UP000630353"/>
    </source>
</evidence>
<dbReference type="RefSeq" id="WP_189987550.1">
    <property type="nucleotide sequence ID" value="NZ_BMZS01000002.1"/>
</dbReference>
<comment type="caution">
    <text evidence="1">The sequence shown here is derived from an EMBL/GenBank/DDBJ whole genome shotgun (WGS) entry which is preliminary data.</text>
</comment>
<accession>A0A918XNI2</accession>
<sequence length="284" mass="31404">MGTLLIAYRNHADQAVFSGGAWTAELPAANLADRQPSRVARTLTSTPDDTVADLDFGGARPVRFVALVRHNLTQAGRWRLRLAADPAFAEPIHDSGWTAIWPAVTPFGVGVWGEFHWGGRLSAEEAATYGIAAIHVLPVPAIARYLRLELADPGHPDGYLQAGRLVAGPAWQPRVNLQYGWSIEQVDDSRTVRSRGGQSYVDVQPKFRRLRFAFDYLERDEVFGQAYELERLKGVGGDLMVMVDPDDLQHRHRHTVYGVLAETAPIANPTPGRFAKTFTVDELL</sequence>
<evidence type="ECO:0000313" key="1">
    <source>
        <dbReference type="EMBL" id="GHD42220.1"/>
    </source>
</evidence>
<reference evidence="1" key="1">
    <citation type="journal article" date="2014" name="Int. J. Syst. Evol. Microbiol.">
        <title>Complete genome sequence of Corynebacterium casei LMG S-19264T (=DSM 44701T), isolated from a smear-ripened cheese.</title>
        <authorList>
            <consortium name="US DOE Joint Genome Institute (JGI-PGF)"/>
            <person name="Walter F."/>
            <person name="Albersmeier A."/>
            <person name="Kalinowski J."/>
            <person name="Ruckert C."/>
        </authorList>
    </citation>
    <scope>NUCLEOTIDE SEQUENCE</scope>
    <source>
        <strain evidence="1">KCTC 42651</strain>
    </source>
</reference>
<reference evidence="1" key="2">
    <citation type="submission" date="2020-09" db="EMBL/GenBank/DDBJ databases">
        <authorList>
            <person name="Sun Q."/>
            <person name="Kim S."/>
        </authorList>
    </citation>
    <scope>NUCLEOTIDE SEQUENCE</scope>
    <source>
        <strain evidence="1">KCTC 42651</strain>
    </source>
</reference>
<keyword evidence="2" id="KW-1185">Reference proteome</keyword>
<gene>
    <name evidence="1" type="ORF">GCM10017083_06970</name>
</gene>
<dbReference type="EMBL" id="BMZS01000002">
    <property type="protein sequence ID" value="GHD42220.1"/>
    <property type="molecule type" value="Genomic_DNA"/>
</dbReference>
<organism evidence="1 2">
    <name type="scientific">Thalassobaculum fulvum</name>
    <dbReference type="NCBI Taxonomy" id="1633335"/>
    <lineage>
        <taxon>Bacteria</taxon>
        <taxon>Pseudomonadati</taxon>
        <taxon>Pseudomonadota</taxon>
        <taxon>Alphaproteobacteria</taxon>
        <taxon>Rhodospirillales</taxon>
        <taxon>Thalassobaculaceae</taxon>
        <taxon>Thalassobaculum</taxon>
    </lineage>
</organism>
<dbReference type="Proteomes" id="UP000630353">
    <property type="component" value="Unassembled WGS sequence"/>
</dbReference>